<evidence type="ECO:0000313" key="3">
    <source>
        <dbReference type="EMBL" id="MBB4222967.1"/>
    </source>
</evidence>
<feature type="domain" description="Tox-GHH2" evidence="2">
    <location>
        <begin position="245"/>
        <end position="353"/>
    </location>
</feature>
<gene>
    <name evidence="3" type="ORF">GGD71_003749</name>
</gene>
<dbReference type="EMBL" id="JACIFZ010000004">
    <property type="protein sequence ID" value="MBB4222967.1"/>
    <property type="molecule type" value="Genomic_DNA"/>
</dbReference>
<dbReference type="CDD" id="cd14740">
    <property type="entry name" value="PAAR_4"/>
    <property type="match status" value="1"/>
</dbReference>
<comment type="caution">
    <text evidence="3">The sequence shown here is derived from an EMBL/GenBank/DDBJ whole genome shotgun (WGS) entry which is preliminary data.</text>
</comment>
<dbReference type="Pfam" id="PF13665">
    <property type="entry name" value="Tox-PAAR-like"/>
    <property type="match status" value="1"/>
</dbReference>
<sequence length="393" mass="42833">MSNQVYANNQEVACKAGAGKSICAFPDVCFTPPENPATPPGVPVPYPNTGMDSDTTDGSRTVQVNGQEVMLKNKSYFKQSMGDEAGCAAKKGVVTSVNRGKVYFIAWSMDVKFEGENVVRNLDMTTHNHASPTSNTPPQIFAARMAMAKGLKSCNDEKQAVADNCPDGSDPNETCPDHEKAKNAEAARKRVKDDRGKDDPQWKRFNTIADQEWNNYAEAVKKNDCQKALRCFLSPYDPSKCCKGQTPHHVVDAASFLKGPEFPKQPRNEQPRETGWAKYDVDAAPCICVEGPNQTTATHGEMHTRQGVVAATHPSGKWTLTEATSAGVAAVQKTFPESNCSPGCLEAQLNRYHENAQTTADRRQINANVEMTSDVAERNRIAAEMGVPSVSTR</sequence>
<feature type="compositionally biased region" description="Basic and acidic residues" evidence="1">
    <location>
        <begin position="175"/>
        <end position="201"/>
    </location>
</feature>
<proteinExistence type="predicted"/>
<dbReference type="Proteomes" id="UP000524450">
    <property type="component" value="Unassembled WGS sequence"/>
</dbReference>
<evidence type="ECO:0000259" key="2">
    <source>
        <dbReference type="Pfam" id="PF15635"/>
    </source>
</evidence>
<dbReference type="AlphaFoldDB" id="A0A840FV34"/>
<reference evidence="3 4" key="1">
    <citation type="submission" date="2020-08" db="EMBL/GenBank/DDBJ databases">
        <title>Genomic Encyclopedia of Type Strains, Phase IV (KMG-V): Genome sequencing to study the core and pangenomes of soil and plant-associated prokaryotes.</title>
        <authorList>
            <person name="Whitman W."/>
        </authorList>
    </citation>
    <scope>NUCLEOTIDE SEQUENCE [LARGE SCALE GENOMIC DNA]</scope>
    <source>
        <strain evidence="3 4">34/80</strain>
    </source>
</reference>
<name>A0A840FV34_9BURK</name>
<dbReference type="InterPro" id="IPR028917">
    <property type="entry name" value="Tox-GHH2_domain"/>
</dbReference>
<accession>A0A840FV34</accession>
<protein>
    <recommendedName>
        <fullName evidence="2">Tox-GHH2 domain-containing protein</fullName>
    </recommendedName>
</protein>
<organism evidence="3 4">
    <name type="scientific">Variovorax guangxiensis</name>
    <dbReference type="NCBI Taxonomy" id="1775474"/>
    <lineage>
        <taxon>Bacteria</taxon>
        <taxon>Pseudomonadati</taxon>
        <taxon>Pseudomonadota</taxon>
        <taxon>Betaproteobacteria</taxon>
        <taxon>Burkholderiales</taxon>
        <taxon>Comamonadaceae</taxon>
        <taxon>Variovorax</taxon>
    </lineage>
</organism>
<feature type="region of interest" description="Disordered" evidence="1">
    <location>
        <begin position="165"/>
        <end position="201"/>
    </location>
</feature>
<dbReference type="RefSeq" id="WP_184639905.1">
    <property type="nucleotide sequence ID" value="NZ_JACIFZ010000004.1"/>
</dbReference>
<evidence type="ECO:0000256" key="1">
    <source>
        <dbReference type="SAM" id="MobiDB-lite"/>
    </source>
</evidence>
<evidence type="ECO:0000313" key="4">
    <source>
        <dbReference type="Proteomes" id="UP000524450"/>
    </source>
</evidence>
<dbReference type="Pfam" id="PF15635">
    <property type="entry name" value="Tox-GHH2"/>
    <property type="match status" value="1"/>
</dbReference>